<dbReference type="PANTHER" id="PTHR14969:SF13">
    <property type="entry name" value="AT30094P"/>
    <property type="match status" value="1"/>
</dbReference>
<dbReference type="Proteomes" id="UP000184088">
    <property type="component" value="Unassembled WGS sequence"/>
</dbReference>
<sequence length="285" mass="32478">MQVELLKIIQSIHSPIFDVLFVCITYLGSEFFYFAFITYFYWHVNKRFGLKLGLVFLASVYLNTIFKELTAIKRPIGYPGIRSLAVSTAGGYSFPSGHAQHATAFWGIIACYYKSRKWDIIAIALIAAVSFSRLYLGVHWPLDVVGGIAIGLALVYVSLKAERFYYRLSIKKSFNIVCKMMISIVVPVLLLLIFRHHDILIAMGTMSGMLFGYFVEAEYIGYEAGNMQVHTKIITYLLGISGLFIIYIGLSIMPFKTPFFTYMKYFILGVYITLFVPYVYKRITG</sequence>
<dbReference type="Gene3D" id="1.20.144.10">
    <property type="entry name" value="Phosphatidic acid phosphatase type 2/haloperoxidase"/>
    <property type="match status" value="1"/>
</dbReference>
<keyword evidence="1" id="KW-0472">Membrane</keyword>
<evidence type="ECO:0000313" key="3">
    <source>
        <dbReference type="EMBL" id="SHE39226.1"/>
    </source>
</evidence>
<dbReference type="SMART" id="SM00014">
    <property type="entry name" value="acidPPc"/>
    <property type="match status" value="1"/>
</dbReference>
<dbReference type="PANTHER" id="PTHR14969">
    <property type="entry name" value="SPHINGOSINE-1-PHOSPHATE PHOSPHOHYDROLASE"/>
    <property type="match status" value="1"/>
</dbReference>
<proteinExistence type="predicted"/>
<dbReference type="EMBL" id="FQVH01000001">
    <property type="protein sequence ID" value="SHE39226.1"/>
    <property type="molecule type" value="Genomic_DNA"/>
</dbReference>
<evidence type="ECO:0000313" key="4">
    <source>
        <dbReference type="Proteomes" id="UP000184088"/>
    </source>
</evidence>
<feature type="transmembrane region" description="Helical" evidence="1">
    <location>
        <begin position="259"/>
        <end position="280"/>
    </location>
</feature>
<keyword evidence="1" id="KW-0812">Transmembrane</keyword>
<keyword evidence="4" id="KW-1185">Reference proteome</keyword>
<dbReference type="Pfam" id="PF01569">
    <property type="entry name" value="PAP2"/>
    <property type="match status" value="1"/>
</dbReference>
<evidence type="ECO:0000259" key="2">
    <source>
        <dbReference type="SMART" id="SM00014"/>
    </source>
</evidence>
<gene>
    <name evidence="3" type="ORF">SAMN02746089_00211</name>
</gene>
<dbReference type="AlphaFoldDB" id="A0A1M4T422"/>
<feature type="transmembrane region" description="Helical" evidence="1">
    <location>
        <begin position="144"/>
        <end position="161"/>
    </location>
</feature>
<evidence type="ECO:0000256" key="1">
    <source>
        <dbReference type="SAM" id="Phobius"/>
    </source>
</evidence>
<feature type="transmembrane region" description="Helical" evidence="1">
    <location>
        <begin position="120"/>
        <end position="138"/>
    </location>
</feature>
<name>A0A1M4T422_9THEO</name>
<organism evidence="3 4">
    <name type="scientific">Caldanaerobius fijiensis DSM 17918</name>
    <dbReference type="NCBI Taxonomy" id="1121256"/>
    <lineage>
        <taxon>Bacteria</taxon>
        <taxon>Bacillati</taxon>
        <taxon>Bacillota</taxon>
        <taxon>Clostridia</taxon>
        <taxon>Thermoanaerobacterales</taxon>
        <taxon>Thermoanaerobacteraceae</taxon>
        <taxon>Caldanaerobius</taxon>
    </lineage>
</organism>
<dbReference type="STRING" id="1121256.SAMN02746089_00211"/>
<accession>A0A1M4T422</accession>
<dbReference type="InterPro" id="IPR036938">
    <property type="entry name" value="PAP2/HPO_sf"/>
</dbReference>
<dbReference type="RefSeq" id="WP_073341222.1">
    <property type="nucleotide sequence ID" value="NZ_FQVH01000001.1"/>
</dbReference>
<dbReference type="OrthoDB" id="9789113at2"/>
<keyword evidence="1" id="KW-1133">Transmembrane helix</keyword>
<dbReference type="SUPFAM" id="SSF48317">
    <property type="entry name" value="Acid phosphatase/Vanadium-dependent haloperoxidase"/>
    <property type="match status" value="1"/>
</dbReference>
<feature type="transmembrane region" description="Helical" evidence="1">
    <location>
        <begin position="20"/>
        <end position="42"/>
    </location>
</feature>
<feature type="transmembrane region" description="Helical" evidence="1">
    <location>
        <begin position="173"/>
        <end position="193"/>
    </location>
</feature>
<feature type="domain" description="Phosphatidic acid phosphatase type 2/haloperoxidase" evidence="2">
    <location>
        <begin position="48"/>
        <end position="159"/>
    </location>
</feature>
<protein>
    <submittedName>
        <fullName evidence="3">Membrane-associated phospholipid phosphatase</fullName>
    </submittedName>
</protein>
<feature type="transmembrane region" description="Helical" evidence="1">
    <location>
        <begin position="48"/>
        <end position="66"/>
    </location>
</feature>
<reference evidence="3 4" key="1">
    <citation type="submission" date="2016-11" db="EMBL/GenBank/DDBJ databases">
        <authorList>
            <person name="Jaros S."/>
            <person name="Januszkiewicz K."/>
            <person name="Wedrychowicz H."/>
        </authorList>
    </citation>
    <scope>NUCLEOTIDE SEQUENCE [LARGE SCALE GENOMIC DNA]</scope>
    <source>
        <strain evidence="3 4">DSM 17918</strain>
    </source>
</reference>
<dbReference type="InterPro" id="IPR000326">
    <property type="entry name" value="PAP2/HPO"/>
</dbReference>
<feature type="transmembrane region" description="Helical" evidence="1">
    <location>
        <begin position="233"/>
        <end position="253"/>
    </location>
</feature>
<feature type="transmembrane region" description="Helical" evidence="1">
    <location>
        <begin position="199"/>
        <end position="221"/>
    </location>
</feature>